<organism evidence="2 3">
    <name type="scientific">Actinorhabdospora filicis</name>
    <dbReference type="NCBI Taxonomy" id="1785913"/>
    <lineage>
        <taxon>Bacteria</taxon>
        <taxon>Bacillati</taxon>
        <taxon>Actinomycetota</taxon>
        <taxon>Actinomycetes</taxon>
        <taxon>Micromonosporales</taxon>
        <taxon>Micromonosporaceae</taxon>
        <taxon>Actinorhabdospora</taxon>
    </lineage>
</organism>
<comment type="caution">
    <text evidence="2">The sequence shown here is derived from an EMBL/GenBank/DDBJ whole genome shotgun (WGS) entry which is preliminary data.</text>
</comment>
<dbReference type="AlphaFoldDB" id="A0A9W6SWR1"/>
<reference evidence="2" key="1">
    <citation type="submission" date="2023-03" db="EMBL/GenBank/DDBJ databases">
        <title>Actinorhabdospora filicis NBRC 111898.</title>
        <authorList>
            <person name="Ichikawa N."/>
            <person name="Sato H."/>
            <person name="Tonouchi N."/>
        </authorList>
    </citation>
    <scope>NUCLEOTIDE SEQUENCE</scope>
    <source>
        <strain evidence="2">NBRC 111898</strain>
    </source>
</reference>
<evidence type="ECO:0000256" key="1">
    <source>
        <dbReference type="SAM" id="MobiDB-lite"/>
    </source>
</evidence>
<dbReference type="Proteomes" id="UP001165079">
    <property type="component" value="Unassembled WGS sequence"/>
</dbReference>
<protein>
    <submittedName>
        <fullName evidence="2">Uncharacterized protein</fullName>
    </submittedName>
</protein>
<feature type="region of interest" description="Disordered" evidence="1">
    <location>
        <begin position="60"/>
        <end position="87"/>
    </location>
</feature>
<evidence type="ECO:0000313" key="2">
    <source>
        <dbReference type="EMBL" id="GLZ82121.1"/>
    </source>
</evidence>
<gene>
    <name evidence="2" type="ORF">Afil01_69280</name>
</gene>
<name>A0A9W6SWR1_9ACTN</name>
<dbReference type="RefSeq" id="WP_285667709.1">
    <property type="nucleotide sequence ID" value="NZ_BSTX01000010.1"/>
</dbReference>
<dbReference type="EMBL" id="BSTX01000010">
    <property type="protein sequence ID" value="GLZ82121.1"/>
    <property type="molecule type" value="Genomic_DNA"/>
</dbReference>
<keyword evidence="3" id="KW-1185">Reference proteome</keyword>
<sequence>MEFRRFGKRALQEPSFEVEDLDEYGGALKGALELSEIRVMDTEGGGFTAEGRLSRVLVERSQGSAASPERSIAMIKQARDHHRPRKD</sequence>
<evidence type="ECO:0000313" key="3">
    <source>
        <dbReference type="Proteomes" id="UP001165079"/>
    </source>
</evidence>
<accession>A0A9W6SWR1</accession>
<proteinExistence type="predicted"/>